<dbReference type="EMBL" id="NBSK02000005">
    <property type="protein sequence ID" value="KAJ0205280.1"/>
    <property type="molecule type" value="Genomic_DNA"/>
</dbReference>
<dbReference type="GO" id="GO:0040008">
    <property type="term" value="P:regulation of growth"/>
    <property type="evidence" value="ECO:0007669"/>
    <property type="project" value="InterPro"/>
</dbReference>
<dbReference type="GO" id="GO:0009630">
    <property type="term" value="P:gravitropism"/>
    <property type="evidence" value="ECO:0007669"/>
    <property type="project" value="InterPro"/>
</dbReference>
<keyword evidence="5" id="KW-1185">Reference proteome</keyword>
<evidence type="ECO:0000313" key="4">
    <source>
        <dbReference type="EMBL" id="KAJ0205280.1"/>
    </source>
</evidence>
<sequence>MHFFSDIQLDAKQVERQASCEEAKCNNMGQATLKEEFSDWPQSLLAIGTFGISTLKADPERESSEEVGELIQEELISFLDVEESESVKESEAHEAPCEELVNRDICVQRSISGMSSRGMKGILVDHKNVIRKKSLTFLLKKFFTSRNRFNHINDSLHPTIDKSRMEKILRAVLNKKIHPQSSASKPLPNKYLVSQDTSMDDEISETEDDYEGSSTWVKTDSECKQAFPTS</sequence>
<name>A0A9R1VFM9_LACSA</name>
<evidence type="ECO:0000256" key="1">
    <source>
        <dbReference type="ARBA" id="ARBA00022604"/>
    </source>
</evidence>
<feature type="compositionally biased region" description="Acidic residues" evidence="3">
    <location>
        <begin position="198"/>
        <end position="211"/>
    </location>
</feature>
<proteinExistence type="inferred from homology"/>
<evidence type="ECO:0000256" key="3">
    <source>
        <dbReference type="SAM" id="MobiDB-lite"/>
    </source>
</evidence>
<evidence type="ECO:0000256" key="2">
    <source>
        <dbReference type="ARBA" id="ARBA00024198"/>
    </source>
</evidence>
<comment type="similarity">
    <text evidence="2">Belongs to the LAZY family.</text>
</comment>
<gene>
    <name evidence="4" type="ORF">LSAT_V11C500279390</name>
</gene>
<feature type="region of interest" description="Disordered" evidence="3">
    <location>
        <begin position="179"/>
        <end position="230"/>
    </location>
</feature>
<comment type="caution">
    <text evidence="4">The sequence shown here is derived from an EMBL/GenBank/DDBJ whole genome shotgun (WGS) entry which is preliminary data.</text>
</comment>
<keyword evidence="1" id="KW-0341">Growth regulation</keyword>
<dbReference type="PANTHER" id="PTHR34045">
    <property type="entry name" value="OS03G0406300 PROTEIN"/>
    <property type="match status" value="1"/>
</dbReference>
<dbReference type="InterPro" id="IPR044683">
    <property type="entry name" value="LAZY"/>
</dbReference>
<evidence type="ECO:0000313" key="5">
    <source>
        <dbReference type="Proteomes" id="UP000235145"/>
    </source>
</evidence>
<dbReference type="Proteomes" id="UP000235145">
    <property type="component" value="Unassembled WGS sequence"/>
</dbReference>
<organism evidence="4 5">
    <name type="scientific">Lactuca sativa</name>
    <name type="common">Garden lettuce</name>
    <dbReference type="NCBI Taxonomy" id="4236"/>
    <lineage>
        <taxon>Eukaryota</taxon>
        <taxon>Viridiplantae</taxon>
        <taxon>Streptophyta</taxon>
        <taxon>Embryophyta</taxon>
        <taxon>Tracheophyta</taxon>
        <taxon>Spermatophyta</taxon>
        <taxon>Magnoliopsida</taxon>
        <taxon>eudicotyledons</taxon>
        <taxon>Gunneridae</taxon>
        <taxon>Pentapetalae</taxon>
        <taxon>asterids</taxon>
        <taxon>campanulids</taxon>
        <taxon>Asterales</taxon>
        <taxon>Asteraceae</taxon>
        <taxon>Cichorioideae</taxon>
        <taxon>Cichorieae</taxon>
        <taxon>Lactucinae</taxon>
        <taxon>Lactuca</taxon>
    </lineage>
</organism>
<protein>
    <submittedName>
        <fullName evidence="4">Uncharacterized protein</fullName>
    </submittedName>
</protein>
<accession>A0A9R1VFM9</accession>
<dbReference type="PANTHER" id="PTHR34045:SF12">
    <property type="entry name" value="NGR2"/>
    <property type="match status" value="1"/>
</dbReference>
<dbReference type="AlphaFoldDB" id="A0A9R1VFM9"/>
<reference evidence="4 5" key="1">
    <citation type="journal article" date="2017" name="Nat. Commun.">
        <title>Genome assembly with in vitro proximity ligation data and whole-genome triplication in lettuce.</title>
        <authorList>
            <person name="Reyes-Chin-Wo S."/>
            <person name="Wang Z."/>
            <person name="Yang X."/>
            <person name="Kozik A."/>
            <person name="Arikit S."/>
            <person name="Song C."/>
            <person name="Xia L."/>
            <person name="Froenicke L."/>
            <person name="Lavelle D.O."/>
            <person name="Truco M.J."/>
            <person name="Xia R."/>
            <person name="Zhu S."/>
            <person name="Xu C."/>
            <person name="Xu H."/>
            <person name="Xu X."/>
            <person name="Cox K."/>
            <person name="Korf I."/>
            <person name="Meyers B.C."/>
            <person name="Michelmore R.W."/>
        </authorList>
    </citation>
    <scope>NUCLEOTIDE SEQUENCE [LARGE SCALE GENOMIC DNA]</scope>
    <source>
        <strain evidence="5">cv. Salinas</strain>
        <tissue evidence="4">Seedlings</tissue>
    </source>
</reference>